<sequence>MGLNFFNRDDRDMRFVLFEWLDMEKVLGYEKFSEFALDDFAMMFDEAYKIARDFIGPTFKDGDEIGVKYEGGQVTVPPSFHEAFKAMAENGWIGLASPPEYGGQGMPAVVSGVINEFFNAAHFAFMTYVGLLVSNSGVIVNYGTDKDKEMFVERMITGEFGGTMCLTEPDAGSDVGDLLTKATPDPDAGDPRIYKIEGSKRFITCGRHDMVDVIIHLVLARIEGAPKGTKGISLFIVPTKWVNEDGSIGEDNDVFCTGIEHKMGIHGSATCSLSFGENGKCRGILLGEPNSGMAKMFQMMNEARIGCGVQANAAAAAAYDAALQYAKERVQGPPFVDRSKPRVPIIQHEDVRRMLMNLKAGTEAARAMIAYNFWMVDVAHNDPDPEVRKAMGMRSELMTPLLKSYITDMGAQLCRDAMQILGGVGYCAEFPIEQHYRDIKILSIWEGTNFIQSLDLVGRKLAMAGGSVYQNFLKEIFDYTAAYKEDPDFAKEFKMLFKAAQATGDISMKYMTYFKEGKIQLIPLSSTRFLDCLAEVTMAYLMLQQGLIARDKLAEAKEGSANHAYYTGKVASVKYFCNNFLPNIFARHTAISQEDTSAIDIPEASF</sequence>
<evidence type="ECO:0000313" key="12">
    <source>
        <dbReference type="EMBL" id="ADK84920.1"/>
    </source>
</evidence>
<gene>
    <name evidence="12" type="ordered locus">Deba_1552</name>
</gene>
<evidence type="ECO:0000256" key="3">
    <source>
        <dbReference type="ARBA" id="ARBA00011881"/>
    </source>
</evidence>
<dbReference type="Pfam" id="PF02771">
    <property type="entry name" value="Acyl-CoA_dh_N"/>
    <property type="match status" value="1"/>
</dbReference>
<evidence type="ECO:0000259" key="11">
    <source>
        <dbReference type="Pfam" id="PF12806"/>
    </source>
</evidence>
<dbReference type="Pfam" id="PF00441">
    <property type="entry name" value="Acyl-CoA_dh_1"/>
    <property type="match status" value="1"/>
</dbReference>
<evidence type="ECO:0000256" key="5">
    <source>
        <dbReference type="ARBA" id="ARBA00022827"/>
    </source>
</evidence>
<dbReference type="GO" id="GO:0005886">
    <property type="term" value="C:plasma membrane"/>
    <property type="evidence" value="ECO:0007669"/>
    <property type="project" value="TreeGrafter"/>
</dbReference>
<comment type="subunit">
    <text evidence="3">Homotetramer.</text>
</comment>
<accession>E1QH77</accession>
<keyword evidence="4 7" id="KW-0285">Flavoprotein</keyword>
<dbReference type="Gene3D" id="2.40.110.10">
    <property type="entry name" value="Butyryl-CoA Dehydrogenase, subunit A, domain 2"/>
    <property type="match status" value="1"/>
</dbReference>
<dbReference type="OrthoDB" id="9765339at2"/>
<comment type="similarity">
    <text evidence="2 7">Belongs to the acyl-CoA dehydrogenase family.</text>
</comment>
<dbReference type="InterPro" id="IPR009075">
    <property type="entry name" value="AcylCo_DH/oxidase_C"/>
</dbReference>
<dbReference type="InterPro" id="IPR046373">
    <property type="entry name" value="Acyl-CoA_Oxase/DH_mid-dom_sf"/>
</dbReference>
<name>E1QH77_DESB2</name>
<dbReference type="Proteomes" id="UP000009047">
    <property type="component" value="Chromosome"/>
</dbReference>
<dbReference type="SUPFAM" id="SSF56645">
    <property type="entry name" value="Acyl-CoA dehydrogenase NM domain-like"/>
    <property type="match status" value="1"/>
</dbReference>
<evidence type="ECO:0000256" key="6">
    <source>
        <dbReference type="ARBA" id="ARBA00023002"/>
    </source>
</evidence>
<keyword evidence="5 7" id="KW-0274">FAD</keyword>
<dbReference type="GO" id="GO:0050660">
    <property type="term" value="F:flavin adenine dinucleotide binding"/>
    <property type="evidence" value="ECO:0007669"/>
    <property type="project" value="InterPro"/>
</dbReference>
<dbReference type="InterPro" id="IPR025878">
    <property type="entry name" value="Acyl-CoA_dh-like_C_dom"/>
</dbReference>
<feature type="domain" description="Acyl-CoA dehydrogenase/oxidase C-terminal" evidence="8">
    <location>
        <begin position="290"/>
        <end position="454"/>
    </location>
</feature>
<dbReference type="InterPro" id="IPR009100">
    <property type="entry name" value="AcylCoA_DH/oxidase_NM_dom_sf"/>
</dbReference>
<reference evidence="12 13" key="1">
    <citation type="journal article" date="2010" name="Stand. Genomic Sci.">
        <title>Complete genome sequence of Desulfarculus baarsii type strain (2st14).</title>
        <authorList>
            <person name="Sun H."/>
            <person name="Spring S."/>
            <person name="Lapidus A."/>
            <person name="Davenport K."/>
            <person name="Del Rio T.G."/>
            <person name="Tice H."/>
            <person name="Nolan M."/>
            <person name="Copeland A."/>
            <person name="Cheng J.F."/>
            <person name="Lucas S."/>
            <person name="Tapia R."/>
            <person name="Goodwin L."/>
            <person name="Pitluck S."/>
            <person name="Ivanova N."/>
            <person name="Pagani I."/>
            <person name="Mavromatis K."/>
            <person name="Ovchinnikova G."/>
            <person name="Pati A."/>
            <person name="Chen A."/>
            <person name="Palaniappan K."/>
            <person name="Hauser L."/>
            <person name="Chang Y.J."/>
            <person name="Jeffries C.D."/>
            <person name="Detter J.C."/>
            <person name="Han C."/>
            <person name="Rohde M."/>
            <person name="Brambilla E."/>
            <person name="Goker M."/>
            <person name="Woyke T."/>
            <person name="Bristow J."/>
            <person name="Eisen J.A."/>
            <person name="Markowitz V."/>
            <person name="Hugenholtz P."/>
            <person name="Kyrpides N.C."/>
            <person name="Klenk H.P."/>
            <person name="Land M."/>
        </authorList>
    </citation>
    <scope>NUCLEOTIDE SEQUENCE [LARGE SCALE GENOMIC DNA]</scope>
    <source>
        <strain evidence="13">ATCC 33931 / DSM 2075 / LMG 7858 / VKM B-1802 / 2st14</strain>
    </source>
</reference>
<dbReference type="SUPFAM" id="SSF47203">
    <property type="entry name" value="Acyl-CoA dehydrogenase C-terminal domain-like"/>
    <property type="match status" value="1"/>
</dbReference>
<protein>
    <submittedName>
        <fullName evidence="12">Acyl-CoA dehydrogenase domain protein</fullName>
    </submittedName>
</protein>
<evidence type="ECO:0000313" key="13">
    <source>
        <dbReference type="Proteomes" id="UP000009047"/>
    </source>
</evidence>
<keyword evidence="6 7" id="KW-0560">Oxidoreductase</keyword>
<feature type="domain" description="Acyl-CoA oxidase/dehydrogenase middle" evidence="9">
    <location>
        <begin position="164"/>
        <end position="275"/>
    </location>
</feature>
<dbReference type="InterPro" id="IPR036250">
    <property type="entry name" value="AcylCo_DH-like_C"/>
</dbReference>
<evidence type="ECO:0000256" key="2">
    <source>
        <dbReference type="ARBA" id="ARBA00009347"/>
    </source>
</evidence>
<evidence type="ECO:0000259" key="8">
    <source>
        <dbReference type="Pfam" id="PF00441"/>
    </source>
</evidence>
<dbReference type="AlphaFoldDB" id="E1QH77"/>
<dbReference type="EMBL" id="CP002085">
    <property type="protein sequence ID" value="ADK84920.1"/>
    <property type="molecule type" value="Genomic_DNA"/>
</dbReference>
<dbReference type="GO" id="GO:0016627">
    <property type="term" value="F:oxidoreductase activity, acting on the CH-CH group of donors"/>
    <property type="evidence" value="ECO:0007669"/>
    <property type="project" value="InterPro"/>
</dbReference>
<comment type="cofactor">
    <cofactor evidence="1 7">
        <name>FAD</name>
        <dbReference type="ChEBI" id="CHEBI:57692"/>
    </cofactor>
</comment>
<evidence type="ECO:0000256" key="1">
    <source>
        <dbReference type="ARBA" id="ARBA00001974"/>
    </source>
</evidence>
<dbReference type="InterPro" id="IPR037069">
    <property type="entry name" value="AcylCoA_DH/ox_N_sf"/>
</dbReference>
<evidence type="ECO:0000256" key="7">
    <source>
        <dbReference type="RuleBase" id="RU362125"/>
    </source>
</evidence>
<keyword evidence="13" id="KW-1185">Reference proteome</keyword>
<dbReference type="STRING" id="644282.Deba_1552"/>
<dbReference type="HOGENOM" id="CLU_018204_12_2_7"/>
<dbReference type="PANTHER" id="PTHR42803">
    <property type="entry name" value="ACYL-COA DEHYDROGENASE"/>
    <property type="match status" value="1"/>
</dbReference>
<evidence type="ECO:0000259" key="10">
    <source>
        <dbReference type="Pfam" id="PF02771"/>
    </source>
</evidence>
<dbReference type="PANTHER" id="PTHR42803:SF1">
    <property type="entry name" value="BROAD-SPECIFICITY LINEAR ACYL-COA DEHYDROGENASE FADE5"/>
    <property type="match status" value="1"/>
</dbReference>
<proteinExistence type="inferred from homology"/>
<evidence type="ECO:0000259" key="9">
    <source>
        <dbReference type="Pfam" id="PF02770"/>
    </source>
</evidence>
<dbReference type="InterPro" id="IPR052166">
    <property type="entry name" value="Diverse_Acyl-CoA_DH"/>
</dbReference>
<dbReference type="RefSeq" id="WP_013258373.1">
    <property type="nucleotide sequence ID" value="NC_014365.1"/>
</dbReference>
<dbReference type="KEGG" id="dbr:Deba_1552"/>
<evidence type="ECO:0000256" key="4">
    <source>
        <dbReference type="ARBA" id="ARBA00022630"/>
    </source>
</evidence>
<dbReference type="Gene3D" id="1.20.140.10">
    <property type="entry name" value="Butyryl-CoA Dehydrogenase, subunit A, domain 3"/>
    <property type="match status" value="1"/>
</dbReference>
<organism evidence="12 13">
    <name type="scientific">Desulfarculus baarsii (strain ATCC 33931 / DSM 2075 / LMG 7858 / VKM B-1802 / 2st14)</name>
    <dbReference type="NCBI Taxonomy" id="644282"/>
    <lineage>
        <taxon>Bacteria</taxon>
        <taxon>Pseudomonadati</taxon>
        <taxon>Thermodesulfobacteriota</taxon>
        <taxon>Desulfarculia</taxon>
        <taxon>Desulfarculales</taxon>
        <taxon>Desulfarculaceae</taxon>
        <taxon>Desulfarculus</taxon>
    </lineage>
</organism>
<feature type="domain" description="Acetyl-CoA dehydrogenase-like C-terminal" evidence="11">
    <location>
        <begin position="472"/>
        <end position="602"/>
    </location>
</feature>
<dbReference type="eggNOG" id="COG1960">
    <property type="taxonomic scope" value="Bacteria"/>
</dbReference>
<dbReference type="InterPro" id="IPR013786">
    <property type="entry name" value="AcylCoA_DH/ox_N"/>
</dbReference>
<dbReference type="InterPro" id="IPR006091">
    <property type="entry name" value="Acyl-CoA_Oxase/DH_mid-dom"/>
</dbReference>
<dbReference type="Pfam" id="PF02770">
    <property type="entry name" value="Acyl-CoA_dh_M"/>
    <property type="match status" value="1"/>
</dbReference>
<dbReference type="Gene3D" id="1.10.540.10">
    <property type="entry name" value="Acyl-CoA dehydrogenase/oxidase, N-terminal domain"/>
    <property type="match status" value="1"/>
</dbReference>
<feature type="domain" description="Acyl-CoA dehydrogenase/oxidase N-terminal" evidence="10">
    <location>
        <begin position="77"/>
        <end position="159"/>
    </location>
</feature>
<dbReference type="Pfam" id="PF12806">
    <property type="entry name" value="Acyl-CoA_dh_C"/>
    <property type="match status" value="1"/>
</dbReference>